<dbReference type="GO" id="GO:0005886">
    <property type="term" value="C:plasma membrane"/>
    <property type="evidence" value="ECO:0007669"/>
    <property type="project" value="UniProtKB-SubCell"/>
</dbReference>
<comment type="similarity">
    <text evidence="6">Belongs to the ABC-4 integral membrane protein family.</text>
</comment>
<dbReference type="InterPro" id="IPR025857">
    <property type="entry name" value="MacB_PCD"/>
</dbReference>
<feature type="transmembrane region" description="Helical" evidence="7">
    <location>
        <begin position="436"/>
        <end position="459"/>
    </location>
</feature>
<accession>A0A9J7BVE5</accession>
<name>A0A9J7BVE5_9BACT</name>
<organism evidence="10 11">
    <name type="scientific">Occallatibacter riparius</name>
    <dbReference type="NCBI Taxonomy" id="1002689"/>
    <lineage>
        <taxon>Bacteria</taxon>
        <taxon>Pseudomonadati</taxon>
        <taxon>Acidobacteriota</taxon>
        <taxon>Terriglobia</taxon>
        <taxon>Terriglobales</taxon>
        <taxon>Acidobacteriaceae</taxon>
        <taxon>Occallatibacter</taxon>
    </lineage>
</organism>
<gene>
    <name evidence="10" type="ORF">MOP44_12085</name>
</gene>
<dbReference type="EMBL" id="CP093313">
    <property type="protein sequence ID" value="UWZ86655.1"/>
    <property type="molecule type" value="Genomic_DNA"/>
</dbReference>
<feature type="transmembrane region" description="Helical" evidence="7">
    <location>
        <begin position="750"/>
        <end position="768"/>
    </location>
</feature>
<keyword evidence="4 7" id="KW-1133">Transmembrane helix</keyword>
<dbReference type="KEGG" id="orp:MOP44_12085"/>
<feature type="transmembrane region" description="Helical" evidence="7">
    <location>
        <begin position="788"/>
        <end position="813"/>
    </location>
</feature>
<evidence type="ECO:0000256" key="6">
    <source>
        <dbReference type="ARBA" id="ARBA00038076"/>
    </source>
</evidence>
<feature type="domain" description="ABC3 transporter permease C-terminal" evidence="8">
    <location>
        <begin position="702"/>
        <end position="823"/>
    </location>
</feature>
<feature type="transmembrane region" description="Helical" evidence="7">
    <location>
        <begin position="381"/>
        <end position="409"/>
    </location>
</feature>
<proteinExistence type="inferred from homology"/>
<feature type="domain" description="MacB-like periplasmic core" evidence="9">
    <location>
        <begin position="22"/>
        <end position="245"/>
    </location>
</feature>
<dbReference type="PANTHER" id="PTHR30572:SF4">
    <property type="entry name" value="ABC TRANSPORTER PERMEASE YTRF"/>
    <property type="match status" value="1"/>
</dbReference>
<feature type="domain" description="ABC3 transporter permease C-terminal" evidence="8">
    <location>
        <begin position="295"/>
        <end position="401"/>
    </location>
</feature>
<feature type="transmembrane region" description="Helical" evidence="7">
    <location>
        <begin position="335"/>
        <end position="361"/>
    </location>
</feature>
<evidence type="ECO:0000256" key="4">
    <source>
        <dbReference type="ARBA" id="ARBA00022989"/>
    </source>
</evidence>
<dbReference type="InterPro" id="IPR003838">
    <property type="entry name" value="ABC3_permease_C"/>
</dbReference>
<keyword evidence="11" id="KW-1185">Reference proteome</keyword>
<evidence type="ECO:0000256" key="5">
    <source>
        <dbReference type="ARBA" id="ARBA00023136"/>
    </source>
</evidence>
<feature type="domain" description="MacB-like periplasmic core" evidence="9">
    <location>
        <begin position="475"/>
        <end position="660"/>
    </location>
</feature>
<keyword evidence="2" id="KW-1003">Cell membrane</keyword>
<evidence type="ECO:0000256" key="2">
    <source>
        <dbReference type="ARBA" id="ARBA00022475"/>
    </source>
</evidence>
<evidence type="ECO:0000256" key="1">
    <source>
        <dbReference type="ARBA" id="ARBA00004651"/>
    </source>
</evidence>
<feature type="transmembrane region" description="Helical" evidence="7">
    <location>
        <begin position="289"/>
        <end position="314"/>
    </location>
</feature>
<evidence type="ECO:0000256" key="3">
    <source>
        <dbReference type="ARBA" id="ARBA00022692"/>
    </source>
</evidence>
<keyword evidence="5 7" id="KW-0472">Membrane</keyword>
<dbReference type="Pfam" id="PF12704">
    <property type="entry name" value="MacB_PCD"/>
    <property type="match status" value="2"/>
</dbReference>
<dbReference type="GO" id="GO:0022857">
    <property type="term" value="F:transmembrane transporter activity"/>
    <property type="evidence" value="ECO:0007669"/>
    <property type="project" value="TreeGrafter"/>
</dbReference>
<dbReference type="InterPro" id="IPR017800">
    <property type="entry name" value="ADOP"/>
</dbReference>
<evidence type="ECO:0000259" key="8">
    <source>
        <dbReference type="Pfam" id="PF02687"/>
    </source>
</evidence>
<dbReference type="AlphaFoldDB" id="A0A9J7BVE5"/>
<comment type="subcellular location">
    <subcellularLocation>
        <location evidence="1">Cell membrane</location>
        <topology evidence="1">Multi-pass membrane protein</topology>
    </subcellularLocation>
</comment>
<dbReference type="Proteomes" id="UP001059380">
    <property type="component" value="Chromosome"/>
</dbReference>
<evidence type="ECO:0000259" key="9">
    <source>
        <dbReference type="Pfam" id="PF12704"/>
    </source>
</evidence>
<reference evidence="10" key="1">
    <citation type="submission" date="2021-04" db="EMBL/GenBank/DDBJ databases">
        <title>Phylogenetic analysis of Acidobacteriaceae.</title>
        <authorList>
            <person name="Qiu L."/>
            <person name="Zhang Q."/>
        </authorList>
    </citation>
    <scope>NUCLEOTIDE SEQUENCE</scope>
    <source>
        <strain evidence="10">DSM 25168</strain>
    </source>
</reference>
<dbReference type="NCBIfam" id="TIGR03434">
    <property type="entry name" value="ADOP"/>
    <property type="match status" value="1"/>
</dbReference>
<dbReference type="Pfam" id="PF02687">
    <property type="entry name" value="FtsX"/>
    <property type="match status" value="2"/>
</dbReference>
<feature type="transmembrane region" description="Helical" evidence="7">
    <location>
        <begin position="694"/>
        <end position="718"/>
    </location>
</feature>
<dbReference type="PANTHER" id="PTHR30572">
    <property type="entry name" value="MEMBRANE COMPONENT OF TRANSPORTER-RELATED"/>
    <property type="match status" value="1"/>
</dbReference>
<evidence type="ECO:0000313" key="10">
    <source>
        <dbReference type="EMBL" id="UWZ86655.1"/>
    </source>
</evidence>
<sequence length="830" mass="88779">MNALLKDARYALRQLRRSPGFTLTALLTLALGLGATAAVYSVVQSVLLEPLPYPDADRLVGLAFTFPHEGPNAEQTGAAAEFVRDHTDAFASVAVMDDGSAAVNLSVAGGRAEQVSSLHVSNGYFRTLGVMPAMGRTFSVDEDRPNGPRVAILSHGLWQRALNGDPNIVGRTVRINQDTFTVVGIMPASFIVSAESAPGVMGTPDLWTPLQLSPKDPGYSGDNYQMIGRLRPDLSLAQAQQQLSALQSAFYAQFPNYRNWTDESAAKTLHEFRAWKLQDVVVANARRSLIAVLGAVVAVLLVACLNLAGLMMARSMRRARELSLRTALGATRTRLVRLIAVEGLLLALAGGALGIVVARVTTGFLLKASPLPIPRLHGEPAFWLLSAVVLVLAVLSALVFAILPGCFALGSRSREARLNGPTLGETISHARISRMLVVAQVAMAVVLVSTASILLGTFLRLHALPSGVEQKQLSVFQVTLKGDRYASTQRTGQFVSTVLEELRHIPGVDRVAAVNGLPLDRGLNQGGNPADRRDLRQTVEFRAITPGYFVTMGMHLIAGRDITDADRAGSDRVVVIGASAARKWWPGRSPIGESVQLGGPVRWRIVGVVPDVQMHSLVEAQGIEIYGPMAQLSDESTAVLNGWFPTTFAIRTAAHVNLAASVQNAVEKADPEIPIARFTTMQDVIDSTIQAPRFFSMISAGFSTFALVLTIIGIFGLLSYQVTQRTREIGVRMALGASRRWVLGSYLRRGMVLTISGVALGLIVSTLLRPIVQDLLADAGIDTIAQKFVVNGVSATAIAVCAVVAATLAASWLPALRAASIEPMQALRTE</sequence>
<dbReference type="RefSeq" id="WP_260796293.1">
    <property type="nucleotide sequence ID" value="NZ_CP093313.1"/>
</dbReference>
<protein>
    <submittedName>
        <fullName evidence="10">ADOP family duplicated permease</fullName>
    </submittedName>
</protein>
<dbReference type="InterPro" id="IPR050250">
    <property type="entry name" value="Macrolide_Exporter_MacB"/>
</dbReference>
<keyword evidence="3 7" id="KW-0812">Transmembrane</keyword>
<evidence type="ECO:0000256" key="7">
    <source>
        <dbReference type="SAM" id="Phobius"/>
    </source>
</evidence>
<evidence type="ECO:0000313" key="11">
    <source>
        <dbReference type="Proteomes" id="UP001059380"/>
    </source>
</evidence>